<dbReference type="OrthoDB" id="10051804at2759"/>
<name>A0A6H5GAD1_9HEMI</name>
<dbReference type="AlphaFoldDB" id="A0A6H5GAD1"/>
<evidence type="ECO:0000313" key="1">
    <source>
        <dbReference type="EMBL" id="CAA9998773.1"/>
    </source>
</evidence>
<dbReference type="EMBL" id="CADCXU010007334">
    <property type="protein sequence ID" value="CAA9998773.1"/>
    <property type="molecule type" value="Genomic_DNA"/>
</dbReference>
<protein>
    <submittedName>
        <fullName evidence="1">Uncharacterized protein</fullName>
    </submittedName>
</protein>
<dbReference type="PANTHER" id="PTHR33964:SF1">
    <property type="entry name" value="RE45066P"/>
    <property type="match status" value="1"/>
</dbReference>
<reference evidence="1 2" key="1">
    <citation type="submission" date="2020-02" db="EMBL/GenBank/DDBJ databases">
        <authorList>
            <person name="Ferguson B K."/>
        </authorList>
    </citation>
    <scope>NUCLEOTIDE SEQUENCE [LARGE SCALE GENOMIC DNA]</scope>
</reference>
<gene>
    <name evidence="1" type="ORF">NTEN_LOCUS5056</name>
</gene>
<sequence length="573" mass="65623">MVVKLRFSKEEDPEKYNGNWYNVFRGCQTRTVGCPAQGVKLSASSIYGAEAWLGLMGLWSGLENDALLLSDAMSGCPVAATPCPRSSLIKMYVCYSVSLFECSVREKAGPDPGGPRGHGPSKNVLEVVHISTTNIVNGSIVIVLKSRIGTELQKKLFLIHIYSESLPEQVSVCPTGAVPEQVITALEHYGERHFNCKRCALYQRIEKLKKKRKWHFWDLRPQKRKKNHLWRSDEKSKAPNGRYINIHTYRSATPNPQFSHAPASARLSAPFETVTLLQFHHTNKIHEFPIWFMQGLPLATETGLDAKIEEIQYSRERITGYGRLRLCFVTWAMVDVDLYCAFERAGVFAVTCSHHGRYMTQKICNFLRLFRTEKNAKNRFQQEKFQKNDGFDFGNDKNRYTYRGLSAKKFLKHAVCMKNLNDEFDECGHVYYKKIENIENRMDRNVFICCSLREYLTCMNQLVRAKCGPVTANFSRGFNERVFHTILTVPKDCRGELVTRGFLGLINSGVLGGCSDKQCQETHYVSFKTRLNSRNVKLSEHKKYPRIPLGKTKICYVGPRTLKSVHFCDQKKI</sequence>
<dbReference type="PANTHER" id="PTHR33964">
    <property type="entry name" value="RE45066P-RELATED"/>
    <property type="match status" value="1"/>
</dbReference>
<proteinExistence type="predicted"/>
<keyword evidence="2" id="KW-1185">Reference proteome</keyword>
<accession>A0A6H5GAD1</accession>
<evidence type="ECO:0000313" key="2">
    <source>
        <dbReference type="Proteomes" id="UP000479000"/>
    </source>
</evidence>
<organism evidence="1 2">
    <name type="scientific">Nesidiocoris tenuis</name>
    <dbReference type="NCBI Taxonomy" id="355587"/>
    <lineage>
        <taxon>Eukaryota</taxon>
        <taxon>Metazoa</taxon>
        <taxon>Ecdysozoa</taxon>
        <taxon>Arthropoda</taxon>
        <taxon>Hexapoda</taxon>
        <taxon>Insecta</taxon>
        <taxon>Pterygota</taxon>
        <taxon>Neoptera</taxon>
        <taxon>Paraneoptera</taxon>
        <taxon>Hemiptera</taxon>
        <taxon>Heteroptera</taxon>
        <taxon>Panheteroptera</taxon>
        <taxon>Cimicomorpha</taxon>
        <taxon>Miridae</taxon>
        <taxon>Dicyphina</taxon>
        <taxon>Nesidiocoris</taxon>
    </lineage>
</organism>
<dbReference type="Proteomes" id="UP000479000">
    <property type="component" value="Unassembled WGS sequence"/>
</dbReference>